<reference evidence="1" key="1">
    <citation type="submission" date="2018-05" db="EMBL/GenBank/DDBJ databases">
        <authorList>
            <person name="Lanie J.A."/>
            <person name="Ng W.-L."/>
            <person name="Kazmierczak K.M."/>
            <person name="Andrzejewski T.M."/>
            <person name="Davidsen T.M."/>
            <person name="Wayne K.J."/>
            <person name="Tettelin H."/>
            <person name="Glass J.I."/>
            <person name="Rusch D."/>
            <person name="Podicherti R."/>
            <person name="Tsui H.-C.T."/>
            <person name="Winkler M.E."/>
        </authorList>
    </citation>
    <scope>NUCLEOTIDE SEQUENCE</scope>
</reference>
<sequence>MFTSSDLASAIVAQGSSVAGFIDSKVLLEDESINLPLI</sequence>
<dbReference type="EMBL" id="UINC01035211">
    <property type="protein sequence ID" value="SVB27264.1"/>
    <property type="molecule type" value="Genomic_DNA"/>
</dbReference>
<proteinExistence type="predicted"/>
<name>A0A382CN56_9ZZZZ</name>
<accession>A0A382CN56</accession>
<protein>
    <submittedName>
        <fullName evidence="1">Uncharacterized protein</fullName>
    </submittedName>
</protein>
<gene>
    <name evidence="1" type="ORF">METZ01_LOCUS180118</name>
</gene>
<evidence type="ECO:0000313" key="1">
    <source>
        <dbReference type="EMBL" id="SVB27264.1"/>
    </source>
</evidence>
<organism evidence="1">
    <name type="scientific">marine metagenome</name>
    <dbReference type="NCBI Taxonomy" id="408172"/>
    <lineage>
        <taxon>unclassified sequences</taxon>
        <taxon>metagenomes</taxon>
        <taxon>ecological metagenomes</taxon>
    </lineage>
</organism>
<dbReference type="AlphaFoldDB" id="A0A382CN56"/>